<evidence type="ECO:0000259" key="8">
    <source>
        <dbReference type="PROSITE" id="PS50893"/>
    </source>
</evidence>
<feature type="domain" description="ABC transmembrane type-1" evidence="9">
    <location>
        <begin position="22"/>
        <end position="303"/>
    </location>
</feature>
<keyword evidence="3" id="KW-0547">Nucleotide-binding</keyword>
<dbReference type="GO" id="GO:0005886">
    <property type="term" value="C:plasma membrane"/>
    <property type="evidence" value="ECO:0007669"/>
    <property type="project" value="UniProtKB-SubCell"/>
</dbReference>
<dbReference type="InterPro" id="IPR003439">
    <property type="entry name" value="ABC_transporter-like_ATP-bd"/>
</dbReference>
<accession>A0A9D9I7M8</accession>
<dbReference type="PROSITE" id="PS50893">
    <property type="entry name" value="ABC_TRANSPORTER_2"/>
    <property type="match status" value="1"/>
</dbReference>
<dbReference type="InterPro" id="IPR011527">
    <property type="entry name" value="ABC1_TM_dom"/>
</dbReference>
<dbReference type="Proteomes" id="UP000823660">
    <property type="component" value="Unassembled WGS sequence"/>
</dbReference>
<dbReference type="InterPro" id="IPR027417">
    <property type="entry name" value="P-loop_NTPase"/>
</dbReference>
<evidence type="ECO:0000256" key="4">
    <source>
        <dbReference type="ARBA" id="ARBA00022840"/>
    </source>
</evidence>
<evidence type="ECO:0000259" key="9">
    <source>
        <dbReference type="PROSITE" id="PS50929"/>
    </source>
</evidence>
<dbReference type="GO" id="GO:0015421">
    <property type="term" value="F:ABC-type oligopeptide transporter activity"/>
    <property type="evidence" value="ECO:0007669"/>
    <property type="project" value="TreeGrafter"/>
</dbReference>
<sequence>MRVRYYIKWLWKASVHSRLRILAAGLINILRVAISLFIIWISKMLVDIATGHDEGSIWCYVILMALGLGCQSALSAIGGKISTDTDIRFRNRLRNYLFSRVMESKWSGRESMHTGDITNRIEEDVRVISGTVCRTAPAMLSTAVQLVAAMAMLASMDSRLMWIVALIMPVALAVSKSYMKRLRDLTRGIRDTDSRIQAHIQENIQHRTVISTLERTSDSIDTLSHLQTDLREQVKSRTDYSVFSRTIVQAGFSAGYLTVFTWCIFGLKDGSITFGLMTAFLQLVSQIQRPVVELSRQVPSFIHATASIDRIADISGLPPEAQGQPVRIEGRTGIRMEDVTYAYPDGGRNILEGFSHDFRPGSFTAVIGETGSGKSTLVRLLLGLLTPDRGRITLYGRSGSAEASPLTRCNITYVPQGNTLISGSIRENLLLGNPGATEAQLNEALHTAVADFVFSLPEGLDFRCGETGAGLSEGQAQRIAIARGLLHQGNVLILDEPTSALDRHTGKELMDRLLECSRGKTIIIVTHRNDVSGEYTDIVKIRG</sequence>
<comment type="subcellular location">
    <subcellularLocation>
        <location evidence="1">Cell membrane</location>
        <topology evidence="1">Multi-pass membrane protein</topology>
    </subcellularLocation>
</comment>
<gene>
    <name evidence="10" type="ORF">IAB99_06630</name>
</gene>
<evidence type="ECO:0000256" key="6">
    <source>
        <dbReference type="ARBA" id="ARBA00023136"/>
    </source>
</evidence>
<evidence type="ECO:0000256" key="3">
    <source>
        <dbReference type="ARBA" id="ARBA00022741"/>
    </source>
</evidence>
<dbReference type="SUPFAM" id="SSF52540">
    <property type="entry name" value="P-loop containing nucleoside triphosphate hydrolases"/>
    <property type="match status" value="1"/>
</dbReference>
<dbReference type="AlphaFoldDB" id="A0A9D9I7M8"/>
<feature type="transmembrane region" description="Helical" evidence="7">
    <location>
        <begin position="61"/>
        <end position="82"/>
    </location>
</feature>
<name>A0A9D9I7M8_9BACT</name>
<dbReference type="SMART" id="SM00382">
    <property type="entry name" value="AAA"/>
    <property type="match status" value="1"/>
</dbReference>
<dbReference type="PANTHER" id="PTHR43394">
    <property type="entry name" value="ATP-DEPENDENT PERMEASE MDL1, MITOCHONDRIAL"/>
    <property type="match status" value="1"/>
</dbReference>
<evidence type="ECO:0000256" key="1">
    <source>
        <dbReference type="ARBA" id="ARBA00004651"/>
    </source>
</evidence>
<evidence type="ECO:0000256" key="2">
    <source>
        <dbReference type="ARBA" id="ARBA00022692"/>
    </source>
</evidence>
<feature type="transmembrane region" description="Helical" evidence="7">
    <location>
        <begin position="21"/>
        <end position="41"/>
    </location>
</feature>
<dbReference type="InterPro" id="IPR036640">
    <property type="entry name" value="ABC1_TM_sf"/>
</dbReference>
<organism evidence="10 11">
    <name type="scientific">Candidatus Cryptobacteroides faecipullorum</name>
    <dbReference type="NCBI Taxonomy" id="2840764"/>
    <lineage>
        <taxon>Bacteria</taxon>
        <taxon>Pseudomonadati</taxon>
        <taxon>Bacteroidota</taxon>
        <taxon>Bacteroidia</taxon>
        <taxon>Bacteroidales</taxon>
        <taxon>Candidatus Cryptobacteroides</taxon>
    </lineage>
</organism>
<dbReference type="EMBL" id="JADIMH010000037">
    <property type="protein sequence ID" value="MBO8467421.1"/>
    <property type="molecule type" value="Genomic_DNA"/>
</dbReference>
<protein>
    <submittedName>
        <fullName evidence="10">ABC transporter ATP-binding protein</fullName>
    </submittedName>
</protein>
<reference evidence="10" key="1">
    <citation type="submission" date="2020-10" db="EMBL/GenBank/DDBJ databases">
        <authorList>
            <person name="Gilroy R."/>
        </authorList>
    </citation>
    <scope>NUCLEOTIDE SEQUENCE</scope>
    <source>
        <strain evidence="10">B1-15692</strain>
    </source>
</reference>
<dbReference type="Pfam" id="PF00005">
    <property type="entry name" value="ABC_tran"/>
    <property type="match status" value="1"/>
</dbReference>
<keyword evidence="2 7" id="KW-0812">Transmembrane</keyword>
<dbReference type="PROSITE" id="PS50929">
    <property type="entry name" value="ABC_TM1F"/>
    <property type="match status" value="1"/>
</dbReference>
<dbReference type="CDD" id="cd07346">
    <property type="entry name" value="ABC_6TM_exporters"/>
    <property type="match status" value="1"/>
</dbReference>
<dbReference type="GO" id="GO:0016887">
    <property type="term" value="F:ATP hydrolysis activity"/>
    <property type="evidence" value="ECO:0007669"/>
    <property type="project" value="InterPro"/>
</dbReference>
<dbReference type="PANTHER" id="PTHR43394:SF1">
    <property type="entry name" value="ATP-BINDING CASSETTE SUB-FAMILY B MEMBER 10, MITOCHONDRIAL"/>
    <property type="match status" value="1"/>
</dbReference>
<proteinExistence type="predicted"/>
<reference evidence="10" key="2">
    <citation type="journal article" date="2021" name="PeerJ">
        <title>Extensive microbial diversity within the chicken gut microbiome revealed by metagenomics and culture.</title>
        <authorList>
            <person name="Gilroy R."/>
            <person name="Ravi A."/>
            <person name="Getino M."/>
            <person name="Pursley I."/>
            <person name="Horton D.L."/>
            <person name="Alikhan N.F."/>
            <person name="Baker D."/>
            <person name="Gharbi K."/>
            <person name="Hall N."/>
            <person name="Watson M."/>
            <person name="Adriaenssens E.M."/>
            <person name="Foster-Nyarko E."/>
            <person name="Jarju S."/>
            <person name="Secka A."/>
            <person name="Antonio M."/>
            <person name="Oren A."/>
            <person name="Chaudhuri R.R."/>
            <person name="La Ragione R."/>
            <person name="Hildebrand F."/>
            <person name="Pallen M.J."/>
        </authorList>
    </citation>
    <scope>NUCLEOTIDE SEQUENCE</scope>
    <source>
        <strain evidence="10">B1-15692</strain>
    </source>
</reference>
<feature type="transmembrane region" description="Helical" evidence="7">
    <location>
        <begin position="160"/>
        <end position="179"/>
    </location>
</feature>
<keyword evidence="6 7" id="KW-0472">Membrane</keyword>
<dbReference type="InterPro" id="IPR039421">
    <property type="entry name" value="Type_1_exporter"/>
</dbReference>
<feature type="domain" description="ABC transporter" evidence="8">
    <location>
        <begin position="334"/>
        <end position="541"/>
    </location>
</feature>
<keyword evidence="5 7" id="KW-1133">Transmembrane helix</keyword>
<evidence type="ECO:0000256" key="5">
    <source>
        <dbReference type="ARBA" id="ARBA00022989"/>
    </source>
</evidence>
<dbReference type="Pfam" id="PF00664">
    <property type="entry name" value="ABC_membrane"/>
    <property type="match status" value="1"/>
</dbReference>
<dbReference type="InterPro" id="IPR003593">
    <property type="entry name" value="AAA+_ATPase"/>
</dbReference>
<evidence type="ECO:0000256" key="7">
    <source>
        <dbReference type="SAM" id="Phobius"/>
    </source>
</evidence>
<dbReference type="GO" id="GO:0005524">
    <property type="term" value="F:ATP binding"/>
    <property type="evidence" value="ECO:0007669"/>
    <property type="project" value="UniProtKB-KW"/>
</dbReference>
<keyword evidence="4 10" id="KW-0067">ATP-binding</keyword>
<evidence type="ECO:0000313" key="11">
    <source>
        <dbReference type="Proteomes" id="UP000823660"/>
    </source>
</evidence>
<evidence type="ECO:0000313" key="10">
    <source>
        <dbReference type="EMBL" id="MBO8467421.1"/>
    </source>
</evidence>
<comment type="caution">
    <text evidence="10">The sequence shown here is derived from an EMBL/GenBank/DDBJ whole genome shotgun (WGS) entry which is preliminary data.</text>
</comment>
<dbReference type="Gene3D" id="3.40.50.300">
    <property type="entry name" value="P-loop containing nucleotide triphosphate hydrolases"/>
    <property type="match status" value="1"/>
</dbReference>
<dbReference type="Gene3D" id="1.20.1560.10">
    <property type="entry name" value="ABC transporter type 1, transmembrane domain"/>
    <property type="match status" value="1"/>
</dbReference>
<dbReference type="SUPFAM" id="SSF90123">
    <property type="entry name" value="ABC transporter transmembrane region"/>
    <property type="match status" value="1"/>
</dbReference>